<accession>A0A562VKW1</accession>
<dbReference type="OrthoDB" id="9800147at2"/>
<reference evidence="1 2" key="1">
    <citation type="submission" date="2019-07" db="EMBL/GenBank/DDBJ databases">
        <title>Genomic Encyclopedia of Archaeal and Bacterial Type Strains, Phase II (KMG-II): from individual species to whole genera.</title>
        <authorList>
            <person name="Goeker M."/>
        </authorList>
    </citation>
    <scope>NUCLEOTIDE SEQUENCE [LARGE SCALE GENOMIC DNA]</scope>
    <source>
        <strain evidence="1 2">ATCC BAA-1139</strain>
    </source>
</reference>
<sequence>MLVRRVYVHGIIVVTDRRGEPCVRHETIVIEKPGDHKDRPYGTCDNSLGRIVQAFKSLTTVEYAHGVTDHNWPPFPGRLWQRNYYERVIRDEAELSAVRDYIHSNPANWADDEEHPDHA</sequence>
<keyword evidence="2" id="KW-1185">Reference proteome</keyword>
<evidence type="ECO:0000313" key="1">
    <source>
        <dbReference type="EMBL" id="TWJ18387.1"/>
    </source>
</evidence>
<dbReference type="EMBL" id="VLLN01000016">
    <property type="protein sequence ID" value="TWJ18387.1"/>
    <property type="molecule type" value="Genomic_DNA"/>
</dbReference>
<dbReference type="GO" id="GO:0006313">
    <property type="term" value="P:DNA transposition"/>
    <property type="evidence" value="ECO:0007669"/>
    <property type="project" value="InterPro"/>
</dbReference>
<dbReference type="RefSeq" id="WP_145023432.1">
    <property type="nucleotide sequence ID" value="NZ_VLLN01000016.1"/>
</dbReference>
<dbReference type="AlphaFoldDB" id="A0A562VKW1"/>
<dbReference type="GO" id="GO:0003677">
    <property type="term" value="F:DNA binding"/>
    <property type="evidence" value="ECO:0007669"/>
    <property type="project" value="InterPro"/>
</dbReference>
<evidence type="ECO:0000313" key="2">
    <source>
        <dbReference type="Proteomes" id="UP000319449"/>
    </source>
</evidence>
<gene>
    <name evidence="1" type="ORF">JN12_02609</name>
</gene>
<comment type="caution">
    <text evidence="1">The sequence shown here is derived from an EMBL/GenBank/DDBJ whole genome shotgun (WGS) entry which is preliminary data.</text>
</comment>
<dbReference type="SUPFAM" id="SSF143422">
    <property type="entry name" value="Transposase IS200-like"/>
    <property type="match status" value="1"/>
</dbReference>
<proteinExistence type="predicted"/>
<dbReference type="Proteomes" id="UP000319449">
    <property type="component" value="Unassembled WGS sequence"/>
</dbReference>
<dbReference type="GO" id="GO:0004803">
    <property type="term" value="F:transposase activity"/>
    <property type="evidence" value="ECO:0007669"/>
    <property type="project" value="InterPro"/>
</dbReference>
<organism evidence="1 2">
    <name type="scientific">Geobacter argillaceus</name>
    <dbReference type="NCBI Taxonomy" id="345631"/>
    <lineage>
        <taxon>Bacteria</taxon>
        <taxon>Pseudomonadati</taxon>
        <taxon>Thermodesulfobacteriota</taxon>
        <taxon>Desulfuromonadia</taxon>
        <taxon>Geobacterales</taxon>
        <taxon>Geobacteraceae</taxon>
        <taxon>Geobacter</taxon>
    </lineage>
</organism>
<name>A0A562VKW1_9BACT</name>
<dbReference type="InterPro" id="IPR036515">
    <property type="entry name" value="Transposase_17_sf"/>
</dbReference>
<protein>
    <submittedName>
        <fullName evidence="1">Transposase IS200 family protein</fullName>
    </submittedName>
</protein>
<dbReference type="Gene3D" id="3.30.70.1290">
    <property type="entry name" value="Transposase IS200-like"/>
    <property type="match status" value="1"/>
</dbReference>